<evidence type="ECO:0000313" key="6">
    <source>
        <dbReference type="EMBL" id="SHG83197.1"/>
    </source>
</evidence>
<dbReference type="SMART" id="SM00564">
    <property type="entry name" value="PQQ"/>
    <property type="match status" value="5"/>
</dbReference>
<evidence type="ECO:0000256" key="2">
    <source>
        <dbReference type="ARBA" id="ARBA00023136"/>
    </source>
</evidence>
<organism evidence="6 7">
    <name type="scientific">Pollutimonas bauzanensis</name>
    <dbReference type="NCBI Taxonomy" id="658167"/>
    <lineage>
        <taxon>Bacteria</taxon>
        <taxon>Pseudomonadati</taxon>
        <taxon>Pseudomonadota</taxon>
        <taxon>Betaproteobacteria</taxon>
        <taxon>Burkholderiales</taxon>
        <taxon>Alcaligenaceae</taxon>
        <taxon>Pollutimonas</taxon>
    </lineage>
</organism>
<comment type="subunit">
    <text evidence="4">Part of the Bam complex.</text>
</comment>
<dbReference type="InterPro" id="IPR018391">
    <property type="entry name" value="PQQ_b-propeller_rpt"/>
</dbReference>
<keyword evidence="7" id="KW-1185">Reference proteome</keyword>
<keyword evidence="2 4" id="KW-0472">Membrane</keyword>
<dbReference type="Proteomes" id="UP000184226">
    <property type="component" value="Unassembled WGS sequence"/>
</dbReference>
<dbReference type="OrthoDB" id="5173551at2"/>
<dbReference type="InterPro" id="IPR017687">
    <property type="entry name" value="BamB"/>
</dbReference>
<dbReference type="HAMAP" id="MF_00923">
    <property type="entry name" value="OM_assembly_BamB"/>
    <property type="match status" value="1"/>
</dbReference>
<dbReference type="GO" id="GO:0009279">
    <property type="term" value="C:cell outer membrane"/>
    <property type="evidence" value="ECO:0007669"/>
    <property type="project" value="UniProtKB-SubCell"/>
</dbReference>
<dbReference type="SUPFAM" id="SSF50998">
    <property type="entry name" value="Quinoprotein alcohol dehydrogenase-like"/>
    <property type="match status" value="1"/>
</dbReference>
<dbReference type="PANTHER" id="PTHR34512:SF30">
    <property type="entry name" value="OUTER MEMBRANE PROTEIN ASSEMBLY FACTOR BAMB"/>
    <property type="match status" value="1"/>
</dbReference>
<dbReference type="GO" id="GO:0043165">
    <property type="term" value="P:Gram-negative-bacterium-type cell outer membrane assembly"/>
    <property type="evidence" value="ECO:0007669"/>
    <property type="project" value="UniProtKB-UniRule"/>
</dbReference>
<evidence type="ECO:0000313" key="7">
    <source>
        <dbReference type="Proteomes" id="UP000184226"/>
    </source>
</evidence>
<dbReference type="InterPro" id="IPR015943">
    <property type="entry name" value="WD40/YVTN_repeat-like_dom_sf"/>
</dbReference>
<dbReference type="InterPro" id="IPR002372">
    <property type="entry name" value="PQQ_rpt_dom"/>
</dbReference>
<dbReference type="AlphaFoldDB" id="A0A1M5N136"/>
<name>A0A1M5N136_9BURK</name>
<dbReference type="PANTHER" id="PTHR34512">
    <property type="entry name" value="CELL SURFACE PROTEIN"/>
    <property type="match status" value="1"/>
</dbReference>
<proteinExistence type="inferred from homology"/>
<dbReference type="Pfam" id="PF13360">
    <property type="entry name" value="PQQ_2"/>
    <property type="match status" value="1"/>
</dbReference>
<evidence type="ECO:0000256" key="4">
    <source>
        <dbReference type="HAMAP-Rule" id="MF_00923"/>
    </source>
</evidence>
<accession>A0A1M5N136</accession>
<feature type="domain" description="Pyrrolo-quinoline quinone repeat" evidence="5">
    <location>
        <begin position="80"/>
        <end position="311"/>
    </location>
</feature>
<keyword evidence="4" id="KW-0449">Lipoprotein</keyword>
<protein>
    <recommendedName>
        <fullName evidence="4">Outer membrane protein assembly factor BamB</fullName>
    </recommendedName>
</protein>
<evidence type="ECO:0000256" key="3">
    <source>
        <dbReference type="ARBA" id="ARBA00023237"/>
    </source>
</evidence>
<dbReference type="STRING" id="658167.SAMN04488135_101379"/>
<evidence type="ECO:0000256" key="1">
    <source>
        <dbReference type="ARBA" id="ARBA00022729"/>
    </source>
</evidence>
<dbReference type="PROSITE" id="PS51257">
    <property type="entry name" value="PROKAR_LIPOPROTEIN"/>
    <property type="match status" value="1"/>
</dbReference>
<dbReference type="NCBIfam" id="TIGR03300">
    <property type="entry name" value="assembly_YfgL"/>
    <property type="match status" value="1"/>
</dbReference>
<comment type="function">
    <text evidence="4">Part of the outer membrane protein assembly complex, which is involved in assembly and insertion of beta-barrel proteins into the outer membrane.</text>
</comment>
<gene>
    <name evidence="4" type="primary">bamB</name>
    <name evidence="6" type="ORF">SAMN04488135_101379</name>
</gene>
<keyword evidence="3 4" id="KW-0998">Cell outer membrane</keyword>
<dbReference type="GO" id="GO:0051205">
    <property type="term" value="P:protein insertion into membrane"/>
    <property type="evidence" value="ECO:0007669"/>
    <property type="project" value="UniProtKB-UniRule"/>
</dbReference>
<dbReference type="EMBL" id="FQXE01000001">
    <property type="protein sequence ID" value="SHG83197.1"/>
    <property type="molecule type" value="Genomic_DNA"/>
</dbReference>
<sequence length="385" mass="40063">MQITLARRVLRSTVLALGVAALAGCSMFSSKNERYDPAPLTEYAAGVSANVAWSASIGSGGGYGFIPVLVGDAVYAAAPNGAVSKVELASGRVQWRGDAKTNLTAGVGSDGNITAVAAADGTVVAFDDTGAEKWRAKATSAVNIPPAVGAGVVVVRSSDYRIQAFDEASGEPRWNIQRPGPALALKTNMQMVILDGLVISGLPNGKLMAINAANGSVQWEGTVSVSQGATDLERISDVVGTPQMQGPLLCGVTYQGRMVCFDVSQGGRPIWEQNFSSNTGMTTDTQQAYAADQRDVARALALADGHEVWKQEALRNRRLSSPAVVPQAVAFGDFEGYVHFLSRTDGKLLGRVQVGGDAITSPLLATNRGVLVQTGNGNLVLVGVN</sequence>
<keyword evidence="1 4" id="KW-0732">Signal</keyword>
<dbReference type="RefSeq" id="WP_073101371.1">
    <property type="nucleotide sequence ID" value="NZ_FQXE01000001.1"/>
</dbReference>
<keyword evidence="4" id="KW-0564">Palmitate</keyword>
<evidence type="ECO:0000259" key="5">
    <source>
        <dbReference type="Pfam" id="PF13360"/>
    </source>
</evidence>
<comment type="subcellular location">
    <subcellularLocation>
        <location evidence="4">Cell outer membrane</location>
        <topology evidence="4">Lipid-anchor</topology>
    </subcellularLocation>
</comment>
<reference evidence="6 7" key="1">
    <citation type="submission" date="2016-11" db="EMBL/GenBank/DDBJ databases">
        <authorList>
            <person name="Jaros S."/>
            <person name="Januszkiewicz K."/>
            <person name="Wedrychowicz H."/>
        </authorList>
    </citation>
    <scope>NUCLEOTIDE SEQUENCE [LARGE SCALE GENOMIC DNA]</scope>
    <source>
        <strain evidence="6 7">CGMCC 1.10190</strain>
    </source>
</reference>
<comment type="similarity">
    <text evidence="4">Belongs to the BamB family.</text>
</comment>
<dbReference type="InterPro" id="IPR011047">
    <property type="entry name" value="Quinoprotein_ADH-like_sf"/>
</dbReference>
<dbReference type="Gene3D" id="2.130.10.10">
    <property type="entry name" value="YVTN repeat-like/Quinoprotein amine dehydrogenase"/>
    <property type="match status" value="1"/>
</dbReference>